<organism evidence="2">
    <name type="scientific">uncultured Rubrobacteraceae bacterium</name>
    <dbReference type="NCBI Taxonomy" id="349277"/>
    <lineage>
        <taxon>Bacteria</taxon>
        <taxon>Bacillati</taxon>
        <taxon>Actinomycetota</taxon>
        <taxon>Rubrobacteria</taxon>
        <taxon>Rubrobacterales</taxon>
        <taxon>Rubrobacteraceae</taxon>
        <taxon>environmental samples</taxon>
    </lineage>
</organism>
<dbReference type="EMBL" id="CADCVK010000140">
    <property type="protein sequence ID" value="CAA9471553.1"/>
    <property type="molecule type" value="Genomic_DNA"/>
</dbReference>
<dbReference type="SUPFAM" id="SSF69118">
    <property type="entry name" value="AhpD-like"/>
    <property type="match status" value="1"/>
</dbReference>
<evidence type="ECO:0000256" key="1">
    <source>
        <dbReference type="SAM" id="MobiDB-lite"/>
    </source>
</evidence>
<reference evidence="2" key="1">
    <citation type="submission" date="2020-02" db="EMBL/GenBank/DDBJ databases">
        <authorList>
            <person name="Meier V. D."/>
        </authorList>
    </citation>
    <scope>NUCLEOTIDE SEQUENCE</scope>
    <source>
        <strain evidence="2">AVDCRST_MAG12</strain>
    </source>
</reference>
<accession>A0A6J4REC7</accession>
<dbReference type="AlphaFoldDB" id="A0A6J4REC7"/>
<protein>
    <submittedName>
        <fullName evidence="2">Uncharacterized protein</fullName>
    </submittedName>
</protein>
<sequence length="79" mass="8580">MPRIEPVEQESAPEASRPLMEKGAQGAGKMLNFYKTFGNSPTAFEGYMDLNATLKGGALDRQMQESIAVAVSDFNGCDY</sequence>
<dbReference type="InterPro" id="IPR029032">
    <property type="entry name" value="AhpD-like"/>
</dbReference>
<proteinExistence type="predicted"/>
<evidence type="ECO:0000313" key="2">
    <source>
        <dbReference type="EMBL" id="CAA9471553.1"/>
    </source>
</evidence>
<name>A0A6J4REC7_9ACTN</name>
<gene>
    <name evidence="2" type="ORF">AVDCRST_MAG12-819</name>
</gene>
<dbReference type="Gene3D" id="1.20.1290.10">
    <property type="entry name" value="AhpD-like"/>
    <property type="match status" value="1"/>
</dbReference>
<feature type="region of interest" description="Disordered" evidence="1">
    <location>
        <begin position="1"/>
        <end position="22"/>
    </location>
</feature>